<dbReference type="GeneID" id="87938374"/>
<name>A0AAX4I0C2_9PEZI</name>
<keyword evidence="1" id="KW-0732">Signal</keyword>
<dbReference type="AlphaFoldDB" id="A0AAX4I0C2"/>
<evidence type="ECO:0000313" key="3">
    <source>
        <dbReference type="Proteomes" id="UP001322277"/>
    </source>
</evidence>
<accession>A0AAX4I0C2</accession>
<organism evidence="2 3">
    <name type="scientific">Colletotrichum destructivum</name>
    <dbReference type="NCBI Taxonomy" id="34406"/>
    <lineage>
        <taxon>Eukaryota</taxon>
        <taxon>Fungi</taxon>
        <taxon>Dikarya</taxon>
        <taxon>Ascomycota</taxon>
        <taxon>Pezizomycotina</taxon>
        <taxon>Sordariomycetes</taxon>
        <taxon>Hypocreomycetidae</taxon>
        <taxon>Glomerellales</taxon>
        <taxon>Glomerellaceae</taxon>
        <taxon>Colletotrichum</taxon>
        <taxon>Colletotrichum destructivum species complex</taxon>
    </lineage>
</organism>
<evidence type="ECO:0000256" key="1">
    <source>
        <dbReference type="SAM" id="SignalP"/>
    </source>
</evidence>
<keyword evidence="3" id="KW-1185">Reference proteome</keyword>
<dbReference type="RefSeq" id="XP_062774081.1">
    <property type="nucleotide sequence ID" value="XM_062918030.1"/>
</dbReference>
<feature type="signal peptide" evidence="1">
    <location>
        <begin position="1"/>
        <end position="21"/>
    </location>
</feature>
<dbReference type="KEGG" id="cdet:87938374"/>
<proteinExistence type="predicted"/>
<gene>
    <name evidence="2" type="ORF">CDEST_01871</name>
</gene>
<sequence length="60" mass="5750">MQTKILSVLFAAGAFIATATAVPQACTPPGGACTVGSSNCCLGATCEPHVAGRTAGACGH</sequence>
<feature type="chain" id="PRO_5043612661" evidence="1">
    <location>
        <begin position="22"/>
        <end position="60"/>
    </location>
</feature>
<protein>
    <submittedName>
        <fullName evidence="2">Uncharacterized protein</fullName>
    </submittedName>
</protein>
<dbReference type="EMBL" id="CP137305">
    <property type="protein sequence ID" value="WQF76857.1"/>
    <property type="molecule type" value="Genomic_DNA"/>
</dbReference>
<dbReference type="Proteomes" id="UP001322277">
    <property type="component" value="Chromosome 1"/>
</dbReference>
<evidence type="ECO:0000313" key="2">
    <source>
        <dbReference type="EMBL" id="WQF76857.1"/>
    </source>
</evidence>
<reference evidence="3" key="1">
    <citation type="journal article" date="2023" name="bioRxiv">
        <title>Complete genome of the Medicago anthracnose fungus, Colletotrichum destructivum, reveals a mini-chromosome-like region within a core chromosome.</title>
        <authorList>
            <person name="Lapalu N."/>
            <person name="Simon A."/>
            <person name="Lu A."/>
            <person name="Plaumann P.-L."/>
            <person name="Amselem J."/>
            <person name="Pigne S."/>
            <person name="Auger A."/>
            <person name="Koch C."/>
            <person name="Dallery J.-F."/>
            <person name="O'Connell R.J."/>
        </authorList>
    </citation>
    <scope>NUCLEOTIDE SEQUENCE [LARGE SCALE GENOMIC DNA]</scope>
    <source>
        <strain evidence="3">CBS 520.97</strain>
    </source>
</reference>